<dbReference type="Gene3D" id="3.10.129.10">
    <property type="entry name" value="Hotdog Thioesterase"/>
    <property type="match status" value="1"/>
</dbReference>
<proteinExistence type="predicted"/>
<name>A0ABN6KGX5_9LEPT</name>
<gene>
    <name evidence="2" type="ORF">LPTSP3_g21770</name>
</gene>
<organism evidence="2 3">
    <name type="scientific">Leptospira kobayashii</name>
    <dbReference type="NCBI Taxonomy" id="1917830"/>
    <lineage>
        <taxon>Bacteria</taxon>
        <taxon>Pseudomonadati</taxon>
        <taxon>Spirochaetota</taxon>
        <taxon>Spirochaetia</taxon>
        <taxon>Leptospirales</taxon>
        <taxon>Leptospiraceae</taxon>
        <taxon>Leptospira</taxon>
    </lineage>
</organism>
<evidence type="ECO:0000313" key="2">
    <source>
        <dbReference type="EMBL" id="BDA79247.1"/>
    </source>
</evidence>
<dbReference type="CDD" id="cd03443">
    <property type="entry name" value="PaaI_thioesterase"/>
    <property type="match status" value="1"/>
</dbReference>
<dbReference type="InterPro" id="IPR029069">
    <property type="entry name" value="HotDog_dom_sf"/>
</dbReference>
<dbReference type="Proteomes" id="UP000245263">
    <property type="component" value="Chromosome 1"/>
</dbReference>
<reference evidence="2 3" key="1">
    <citation type="submission" date="2021-08" db="EMBL/GenBank/DDBJ databases">
        <title>Complete genome sequence of Leptospira kobayashii strain E30.</title>
        <authorList>
            <person name="Nakao R."/>
            <person name="Nakamura S."/>
            <person name="Masuzawa T."/>
            <person name="Koizumi N."/>
        </authorList>
    </citation>
    <scope>NUCLEOTIDE SEQUENCE [LARGE SCALE GENOMIC DNA]</scope>
    <source>
        <strain evidence="2 3">E30</strain>
    </source>
</reference>
<sequence length="137" mass="15689">MEKNTLDYIRHFETNDKLGGLFRSKCISVSKEECLYEYIASSEHFNPNGILHGGALYTVMDSSQGAFIHYILEDIYRYGATGTATIRYLAPVSEEKIKIRTWLKEKDKRKYIICSEAKNEAGTIVATLEEIWIAILK</sequence>
<dbReference type="Pfam" id="PF03061">
    <property type="entry name" value="4HBT"/>
    <property type="match status" value="1"/>
</dbReference>
<protein>
    <recommendedName>
        <fullName evidence="1">Thioesterase domain-containing protein</fullName>
    </recommendedName>
</protein>
<dbReference type="SUPFAM" id="SSF54637">
    <property type="entry name" value="Thioesterase/thiol ester dehydrase-isomerase"/>
    <property type="match status" value="1"/>
</dbReference>
<feature type="domain" description="Thioesterase" evidence="1">
    <location>
        <begin position="48"/>
        <end position="123"/>
    </location>
</feature>
<dbReference type="InterPro" id="IPR006683">
    <property type="entry name" value="Thioestr_dom"/>
</dbReference>
<dbReference type="RefSeq" id="WP_109019338.1">
    <property type="nucleotide sequence ID" value="NZ_AP025028.1"/>
</dbReference>
<evidence type="ECO:0000313" key="3">
    <source>
        <dbReference type="Proteomes" id="UP000245263"/>
    </source>
</evidence>
<accession>A0ABN6KGX5</accession>
<dbReference type="EMBL" id="AP025028">
    <property type="protein sequence ID" value="BDA79247.1"/>
    <property type="molecule type" value="Genomic_DNA"/>
</dbReference>
<keyword evidence="3" id="KW-1185">Reference proteome</keyword>
<evidence type="ECO:0000259" key="1">
    <source>
        <dbReference type="Pfam" id="PF03061"/>
    </source>
</evidence>